<evidence type="ECO:0000256" key="2">
    <source>
        <dbReference type="ARBA" id="ARBA00013064"/>
    </source>
</evidence>
<dbReference type="InterPro" id="IPR020422">
    <property type="entry name" value="TYR_PHOSPHATASE_DUAL_dom"/>
</dbReference>
<evidence type="ECO:0000259" key="6">
    <source>
        <dbReference type="PROSITE" id="PS50054"/>
    </source>
</evidence>
<feature type="compositionally biased region" description="Polar residues" evidence="5">
    <location>
        <begin position="498"/>
        <end position="511"/>
    </location>
</feature>
<organism evidence="9 10">
    <name type="scientific">Gymnopilus junonius</name>
    <name type="common">Spectacular rustgill mushroom</name>
    <name type="synonym">Gymnopilus spectabilis subsp. junonius</name>
    <dbReference type="NCBI Taxonomy" id="109634"/>
    <lineage>
        <taxon>Eukaryota</taxon>
        <taxon>Fungi</taxon>
        <taxon>Dikarya</taxon>
        <taxon>Basidiomycota</taxon>
        <taxon>Agaricomycotina</taxon>
        <taxon>Agaricomycetes</taxon>
        <taxon>Agaricomycetidae</taxon>
        <taxon>Agaricales</taxon>
        <taxon>Agaricineae</taxon>
        <taxon>Hymenogastraceae</taxon>
        <taxon>Gymnopilus</taxon>
    </lineage>
</organism>
<feature type="compositionally biased region" description="Low complexity" evidence="5">
    <location>
        <begin position="485"/>
        <end position="497"/>
    </location>
</feature>
<feature type="region of interest" description="Disordered" evidence="5">
    <location>
        <begin position="462"/>
        <end position="554"/>
    </location>
</feature>
<keyword evidence="4" id="KW-0904">Protein phosphatase</keyword>
<dbReference type="PROSITE" id="PS50056">
    <property type="entry name" value="TYR_PHOSPHATASE_2"/>
    <property type="match status" value="1"/>
</dbReference>
<feature type="region of interest" description="Disordered" evidence="5">
    <location>
        <begin position="836"/>
        <end position="864"/>
    </location>
</feature>
<comment type="caution">
    <text evidence="9">The sequence shown here is derived from an EMBL/GenBank/DDBJ whole genome shotgun (WGS) entry which is preliminary data.</text>
</comment>
<dbReference type="InterPro" id="IPR029021">
    <property type="entry name" value="Prot-tyrosine_phosphatase-like"/>
</dbReference>
<dbReference type="SMART" id="SM00195">
    <property type="entry name" value="DSPc"/>
    <property type="match status" value="1"/>
</dbReference>
<keyword evidence="10" id="KW-1185">Reference proteome</keyword>
<dbReference type="InterPro" id="IPR000340">
    <property type="entry name" value="Dual-sp_phosphatase_cat-dom"/>
</dbReference>
<evidence type="ECO:0000313" key="10">
    <source>
        <dbReference type="Proteomes" id="UP000724874"/>
    </source>
</evidence>
<protein>
    <recommendedName>
        <fullName evidence="2">protein-tyrosine-phosphatase</fullName>
        <ecNumber evidence="2">3.1.3.48</ecNumber>
    </recommendedName>
</protein>
<evidence type="ECO:0000256" key="5">
    <source>
        <dbReference type="SAM" id="MobiDB-lite"/>
    </source>
</evidence>
<evidence type="ECO:0000256" key="4">
    <source>
        <dbReference type="ARBA" id="ARBA00022912"/>
    </source>
</evidence>
<dbReference type="InterPro" id="IPR036873">
    <property type="entry name" value="Rhodanese-like_dom_sf"/>
</dbReference>
<reference evidence="9" key="1">
    <citation type="submission" date="2020-11" db="EMBL/GenBank/DDBJ databases">
        <authorList>
            <consortium name="DOE Joint Genome Institute"/>
            <person name="Ahrendt S."/>
            <person name="Riley R."/>
            <person name="Andreopoulos W."/>
            <person name="LaButti K."/>
            <person name="Pangilinan J."/>
            <person name="Ruiz-duenas F.J."/>
            <person name="Barrasa J.M."/>
            <person name="Sanchez-Garcia M."/>
            <person name="Camarero S."/>
            <person name="Miyauchi S."/>
            <person name="Serrano A."/>
            <person name="Linde D."/>
            <person name="Babiker R."/>
            <person name="Drula E."/>
            <person name="Ayuso-Fernandez I."/>
            <person name="Pacheco R."/>
            <person name="Padilla G."/>
            <person name="Ferreira P."/>
            <person name="Barriuso J."/>
            <person name="Kellner H."/>
            <person name="Castanera R."/>
            <person name="Alfaro M."/>
            <person name="Ramirez L."/>
            <person name="Pisabarro A.G."/>
            <person name="Kuo A."/>
            <person name="Tritt A."/>
            <person name="Lipzen A."/>
            <person name="He G."/>
            <person name="Yan M."/>
            <person name="Ng V."/>
            <person name="Cullen D."/>
            <person name="Martin F."/>
            <person name="Rosso M.-N."/>
            <person name="Henrissat B."/>
            <person name="Hibbett D."/>
            <person name="Martinez A.T."/>
            <person name="Grigoriev I.V."/>
        </authorList>
    </citation>
    <scope>NUCLEOTIDE SEQUENCE</scope>
    <source>
        <strain evidence="9">AH 44721</strain>
    </source>
</reference>
<dbReference type="SUPFAM" id="SSF52821">
    <property type="entry name" value="Rhodanese/Cell cycle control phosphatase"/>
    <property type="match status" value="1"/>
</dbReference>
<dbReference type="Gene3D" id="3.90.190.10">
    <property type="entry name" value="Protein tyrosine phosphatase superfamily"/>
    <property type="match status" value="1"/>
</dbReference>
<dbReference type="PANTHER" id="PTHR10159:SF530">
    <property type="entry name" value="DUAL SPECIFICITY PROTEIN PHOSPHATASE DDB_G0271350-RELATED"/>
    <property type="match status" value="1"/>
</dbReference>
<keyword evidence="3" id="KW-0378">Hydrolase</keyword>
<dbReference type="EC" id="3.1.3.48" evidence="2"/>
<evidence type="ECO:0000256" key="1">
    <source>
        <dbReference type="ARBA" id="ARBA00008601"/>
    </source>
</evidence>
<feature type="compositionally biased region" description="Pro residues" evidence="5">
    <location>
        <begin position="616"/>
        <end position="634"/>
    </location>
</feature>
<evidence type="ECO:0000259" key="7">
    <source>
        <dbReference type="PROSITE" id="PS50056"/>
    </source>
</evidence>
<feature type="domain" description="Tyrosine-protein phosphatase" evidence="6">
    <location>
        <begin position="654"/>
        <end position="822"/>
    </location>
</feature>
<sequence>MIYHSTKLERKQKLAAEYDISTKRHHTGPSFPSSFTYLSFFTGLLNTGGAFLRFRQIHFLEIPTAPWLANVVEGVEGGSELMELLEAKWLVAMNDWTSLFLASTFLLAGCFNFATVRQLRLRDRWLQETLLPVPVSGSHWRRGVDAKLANSPPIQDRVGDEKAILGPIRVEEEEGKSFAVFAPLCSRRLNGSKPSLKLLSSDEDTLPDDITKEMEALQELRKSVKTNLRLRPIRSRSDLPKVDIEAVISRSPFMAFGHPHSALFSASSTKPPVPSPKPAAPHVPSPILPKSLYDLLLMPRRPLLLDTRPLAAHQAFHLRNSINIAIPSLILKRCRRPGGGLQSLDALKQFTTTEQGKAQWDILMSPGGPWNGDVVVYDEEMDPKDKDNLGIAAWAIMPIITPLLSYGNVDFLEGGISNAGHDTDLETLIVTGDEAEAMNPHMIHQPRQGYSRAGCAKAFTEIEPSSSLSSKPPSPLPPRSPMPVMPSTTSSSSHSSSTADSQNNINITDATPSPPPSSIGFRRPAPPRRPSVPNLRRLDTKSAERLNNNVPKLSVRTKPMRSATLTVPPTLSLSIQPPQSPSHLQLIYSNHSPPLSARFTPISPSNDPSNYLTPYYTPPHTPGTPRPSFLPPSPSTARPELDPPSTDEAYPVFTISTILPNFLFLGPELTAVEHVTELQDLGVKRILNIAAECDDDQGLHLKDAFKYYKIPMRDTVEEENISRGVREACDILGMYIILPVVLFGLTFLLAVEDDARLHSAPTYVHCKAGKSRSVTAVMAYLIHANHWTLSRAYSFVLERRKGISPNIGFVSELMNFEEQELGGKSVGVQPTISSNPSLPGTGAAGADVPSGLPEAYTTSGRRGGHVRESLPPALGMDSIGVNVGGPMSAGGIMDRVLGDSGQEMEIKDSSGRYRHARRAPVDETTLQPMRRTTFARHPHSVSSCWYSHPQAVNAPVFVPKFAAGAATAASAGVVSIPASEAKVPSPPPLVLRRQRFLIRQHLFPRIKTIMLRKMAMTSTWEDIKKGSILNKTTTTTTEYENYDYQMDQARNALQDMDW</sequence>
<comment type="similarity">
    <text evidence="1">Belongs to the protein-tyrosine phosphatase family. Non-receptor class dual specificity subfamily.</text>
</comment>
<dbReference type="SUPFAM" id="SSF52799">
    <property type="entry name" value="(Phosphotyrosine protein) phosphatases II"/>
    <property type="match status" value="1"/>
</dbReference>
<feature type="compositionally biased region" description="Pro residues" evidence="5">
    <location>
        <begin position="472"/>
        <end position="484"/>
    </location>
</feature>
<evidence type="ECO:0000259" key="8">
    <source>
        <dbReference type="PROSITE" id="PS50206"/>
    </source>
</evidence>
<name>A0A9P5NNH6_GYMJU</name>
<dbReference type="Pfam" id="PF00782">
    <property type="entry name" value="DSPc"/>
    <property type="match status" value="1"/>
</dbReference>
<dbReference type="Proteomes" id="UP000724874">
    <property type="component" value="Unassembled WGS sequence"/>
</dbReference>
<feature type="region of interest" description="Disordered" evidence="5">
    <location>
        <begin position="601"/>
        <end position="646"/>
    </location>
</feature>
<dbReference type="EMBL" id="JADNYJ010000049">
    <property type="protein sequence ID" value="KAF8900182.1"/>
    <property type="molecule type" value="Genomic_DNA"/>
</dbReference>
<accession>A0A9P5NNH6</accession>
<dbReference type="Gene3D" id="3.40.250.10">
    <property type="entry name" value="Rhodanese-like domain"/>
    <property type="match status" value="1"/>
</dbReference>
<dbReference type="GO" id="GO:0043409">
    <property type="term" value="P:negative regulation of MAPK cascade"/>
    <property type="evidence" value="ECO:0007669"/>
    <property type="project" value="TreeGrafter"/>
</dbReference>
<dbReference type="PANTHER" id="PTHR10159">
    <property type="entry name" value="DUAL SPECIFICITY PROTEIN PHOSPHATASE"/>
    <property type="match status" value="1"/>
</dbReference>
<gene>
    <name evidence="9" type="ORF">CPB84DRAFT_1847429</name>
</gene>
<dbReference type="InterPro" id="IPR001763">
    <property type="entry name" value="Rhodanese-like_dom"/>
</dbReference>
<dbReference type="OrthoDB" id="273181at2759"/>
<dbReference type="GO" id="GO:0004725">
    <property type="term" value="F:protein tyrosine phosphatase activity"/>
    <property type="evidence" value="ECO:0007669"/>
    <property type="project" value="UniProtKB-EC"/>
</dbReference>
<dbReference type="CDD" id="cd14498">
    <property type="entry name" value="DSP"/>
    <property type="match status" value="1"/>
</dbReference>
<dbReference type="AlphaFoldDB" id="A0A9P5NNH6"/>
<feature type="domain" description="Rhodanese" evidence="8">
    <location>
        <begin position="298"/>
        <end position="350"/>
    </location>
</feature>
<evidence type="ECO:0000313" key="9">
    <source>
        <dbReference type="EMBL" id="KAF8900182.1"/>
    </source>
</evidence>
<dbReference type="InterPro" id="IPR000387">
    <property type="entry name" value="Tyr_Pase_dom"/>
</dbReference>
<evidence type="ECO:0000256" key="3">
    <source>
        <dbReference type="ARBA" id="ARBA00022801"/>
    </source>
</evidence>
<feature type="domain" description="Tyrosine specific protein phosphatases" evidence="7">
    <location>
        <begin position="745"/>
        <end position="803"/>
    </location>
</feature>
<dbReference type="GO" id="GO:0005737">
    <property type="term" value="C:cytoplasm"/>
    <property type="evidence" value="ECO:0007669"/>
    <property type="project" value="TreeGrafter"/>
</dbReference>
<proteinExistence type="inferred from homology"/>
<dbReference type="PROSITE" id="PS50206">
    <property type="entry name" value="RHODANESE_3"/>
    <property type="match status" value="1"/>
</dbReference>
<dbReference type="PROSITE" id="PS50054">
    <property type="entry name" value="TYR_PHOSPHATASE_DUAL"/>
    <property type="match status" value="1"/>
</dbReference>